<dbReference type="EMBL" id="GBXM01037616">
    <property type="protein sequence ID" value="JAH70961.1"/>
    <property type="molecule type" value="Transcribed_RNA"/>
</dbReference>
<dbReference type="AlphaFoldDB" id="A0A0E9UYZ3"/>
<evidence type="ECO:0000313" key="1">
    <source>
        <dbReference type="EMBL" id="JAH70961.1"/>
    </source>
</evidence>
<proteinExistence type="predicted"/>
<accession>A0A0E9UYZ3</accession>
<organism evidence="1">
    <name type="scientific">Anguilla anguilla</name>
    <name type="common">European freshwater eel</name>
    <name type="synonym">Muraena anguilla</name>
    <dbReference type="NCBI Taxonomy" id="7936"/>
    <lineage>
        <taxon>Eukaryota</taxon>
        <taxon>Metazoa</taxon>
        <taxon>Chordata</taxon>
        <taxon>Craniata</taxon>
        <taxon>Vertebrata</taxon>
        <taxon>Euteleostomi</taxon>
        <taxon>Actinopterygii</taxon>
        <taxon>Neopterygii</taxon>
        <taxon>Teleostei</taxon>
        <taxon>Anguilliformes</taxon>
        <taxon>Anguillidae</taxon>
        <taxon>Anguilla</taxon>
    </lineage>
</organism>
<name>A0A0E9UYZ3_ANGAN</name>
<sequence>MPSEELHCACRQGLGPRLLTCPGCPQLKCSSELRVVWETVDSKWGLPNSSHNTVQNMFSVMAS</sequence>
<reference evidence="1" key="2">
    <citation type="journal article" date="2015" name="Fish Shellfish Immunol.">
        <title>Early steps in the European eel (Anguilla anguilla)-Vibrio vulnificus interaction in the gills: Role of the RtxA13 toxin.</title>
        <authorList>
            <person name="Callol A."/>
            <person name="Pajuelo D."/>
            <person name="Ebbesson L."/>
            <person name="Teles M."/>
            <person name="MacKenzie S."/>
            <person name="Amaro C."/>
        </authorList>
    </citation>
    <scope>NUCLEOTIDE SEQUENCE</scope>
</reference>
<reference evidence="1" key="1">
    <citation type="submission" date="2014-11" db="EMBL/GenBank/DDBJ databases">
        <authorList>
            <person name="Amaro Gonzalez C."/>
        </authorList>
    </citation>
    <scope>NUCLEOTIDE SEQUENCE</scope>
</reference>
<protein>
    <submittedName>
        <fullName evidence="1">Uncharacterized protein</fullName>
    </submittedName>
</protein>